<feature type="transmembrane region" description="Helical" evidence="9">
    <location>
        <begin position="257"/>
        <end position="278"/>
    </location>
</feature>
<dbReference type="Proteomes" id="UP000247810">
    <property type="component" value="Unassembled WGS sequence"/>
</dbReference>
<evidence type="ECO:0000256" key="9">
    <source>
        <dbReference type="SAM" id="Phobius"/>
    </source>
</evidence>
<feature type="domain" description="Sodium/calcium exchanger membrane region" evidence="10">
    <location>
        <begin position="315"/>
        <end position="434"/>
    </location>
</feature>
<dbReference type="EMBL" id="KZ825854">
    <property type="protein sequence ID" value="PYH95369.1"/>
    <property type="molecule type" value="Genomic_DNA"/>
</dbReference>
<name>A0A319DDB7_9EURO</name>
<feature type="transmembrane region" description="Helical" evidence="9">
    <location>
        <begin position="142"/>
        <end position="164"/>
    </location>
</feature>
<feature type="domain" description="Sodium/calcium exchanger membrane region" evidence="10">
    <location>
        <begin position="110"/>
        <end position="279"/>
    </location>
</feature>
<dbReference type="InterPro" id="IPR044880">
    <property type="entry name" value="NCX_ion-bd_dom_sf"/>
</dbReference>
<feature type="transmembrane region" description="Helical" evidence="9">
    <location>
        <begin position="394"/>
        <end position="411"/>
    </location>
</feature>
<protein>
    <recommendedName>
        <fullName evidence="10">Sodium/calcium exchanger membrane region domain-containing protein</fullName>
    </recommendedName>
</protein>
<organism evidence="11 12">
    <name type="scientific">Aspergillus ellipticus CBS 707.79</name>
    <dbReference type="NCBI Taxonomy" id="1448320"/>
    <lineage>
        <taxon>Eukaryota</taxon>
        <taxon>Fungi</taxon>
        <taxon>Dikarya</taxon>
        <taxon>Ascomycota</taxon>
        <taxon>Pezizomycotina</taxon>
        <taxon>Eurotiomycetes</taxon>
        <taxon>Eurotiomycetidae</taxon>
        <taxon>Eurotiales</taxon>
        <taxon>Aspergillaceae</taxon>
        <taxon>Aspergillus</taxon>
        <taxon>Aspergillus subgen. Circumdati</taxon>
    </lineage>
</organism>
<feature type="transmembrane region" description="Helical" evidence="9">
    <location>
        <begin position="418"/>
        <end position="438"/>
    </location>
</feature>
<sequence>MVRATENLIPPKKQDGLQPVNGSLMSEPIRSVDRSPSNILLPTHNDKDHQRQQPLFRVDTAGESGRSGIHPIHFLRVCFRSTCTLSMLVNVLWPFVPVAIVIHFARPDHHVWVFVLNYIAMVPSANLLGFAGGELAKKLPKVLGALLETTLSSVVEIVLFMVLIHNDNGGNLIPVIQAAILGSILANLLLCLGLCFFWGGIGREDQSFHEAVSEVGSGLLLVAGFGLLIPSAFYATLKSNSSDTHVQLSSETLDQSTLIISRATSVILLVAFLMYLFYNLHSHHSIFDEVLEFDERQDEDREKELRRAKLTLVEIEHIVNEKGVSDNFMGLILVPLVEKAAEHLTAIDEAWDNQINFALFHCLAPSIQTALLNAPLAVLVGWGMGKDMGLNFEIFMIVLVVLSILVVGNFLRDGKSNYLEGGLCVLVYIIIAVSTWYYPRIVPKGELEG</sequence>
<feature type="transmembrane region" description="Helical" evidence="9">
    <location>
        <begin position="357"/>
        <end position="382"/>
    </location>
</feature>
<evidence type="ECO:0000313" key="12">
    <source>
        <dbReference type="Proteomes" id="UP000247810"/>
    </source>
</evidence>
<evidence type="ECO:0000259" key="10">
    <source>
        <dbReference type="Pfam" id="PF01699"/>
    </source>
</evidence>
<keyword evidence="12" id="KW-1185">Reference proteome</keyword>
<reference evidence="11 12" key="1">
    <citation type="submission" date="2018-02" db="EMBL/GenBank/DDBJ databases">
        <title>The genomes of Aspergillus section Nigri reveals drivers in fungal speciation.</title>
        <authorList>
            <consortium name="DOE Joint Genome Institute"/>
            <person name="Vesth T.C."/>
            <person name="Nybo J."/>
            <person name="Theobald S."/>
            <person name="Brandl J."/>
            <person name="Frisvad J.C."/>
            <person name="Nielsen K.F."/>
            <person name="Lyhne E.K."/>
            <person name="Kogle M.E."/>
            <person name="Kuo A."/>
            <person name="Riley R."/>
            <person name="Clum A."/>
            <person name="Nolan M."/>
            <person name="Lipzen A."/>
            <person name="Salamov A."/>
            <person name="Henrissat B."/>
            <person name="Wiebenga A."/>
            <person name="De vries R.P."/>
            <person name="Grigoriev I.V."/>
            <person name="Mortensen U.H."/>
            <person name="Andersen M.R."/>
            <person name="Baker S.E."/>
        </authorList>
    </citation>
    <scope>NUCLEOTIDE SEQUENCE [LARGE SCALE GENOMIC DNA]</scope>
    <source>
        <strain evidence="11 12">CBS 707.79</strain>
    </source>
</reference>
<dbReference type="Pfam" id="PF01699">
    <property type="entry name" value="Na_Ca_ex"/>
    <property type="match status" value="2"/>
</dbReference>
<feature type="transmembrane region" description="Helical" evidence="9">
    <location>
        <begin position="85"/>
        <end position="105"/>
    </location>
</feature>
<dbReference type="GO" id="GO:0000329">
    <property type="term" value="C:fungal-type vacuole membrane"/>
    <property type="evidence" value="ECO:0007669"/>
    <property type="project" value="TreeGrafter"/>
</dbReference>
<gene>
    <name evidence="11" type="ORF">BO71DRAFT_418618</name>
</gene>
<dbReference type="AlphaFoldDB" id="A0A319DDB7"/>
<evidence type="ECO:0000256" key="8">
    <source>
        <dbReference type="SAM" id="MobiDB-lite"/>
    </source>
</evidence>
<evidence type="ECO:0000313" key="11">
    <source>
        <dbReference type="EMBL" id="PYH95369.1"/>
    </source>
</evidence>
<dbReference type="InterPro" id="IPR004713">
    <property type="entry name" value="CaH_exchang"/>
</dbReference>
<evidence type="ECO:0000256" key="2">
    <source>
        <dbReference type="ARBA" id="ARBA00008170"/>
    </source>
</evidence>
<dbReference type="GO" id="GO:0012505">
    <property type="term" value="C:endomembrane system"/>
    <property type="evidence" value="ECO:0007669"/>
    <property type="project" value="UniProtKB-SubCell"/>
</dbReference>
<dbReference type="STRING" id="1448320.A0A319DDB7"/>
<feature type="transmembrane region" description="Helical" evidence="9">
    <location>
        <begin position="111"/>
        <end position="130"/>
    </location>
</feature>
<keyword evidence="5 9" id="KW-1133">Transmembrane helix</keyword>
<dbReference type="PANTHER" id="PTHR31503">
    <property type="entry name" value="VACUOLAR CALCIUM ION TRANSPORTER"/>
    <property type="match status" value="1"/>
</dbReference>
<feature type="region of interest" description="Disordered" evidence="8">
    <location>
        <begin position="1"/>
        <end position="21"/>
    </location>
</feature>
<evidence type="ECO:0000256" key="5">
    <source>
        <dbReference type="ARBA" id="ARBA00022989"/>
    </source>
</evidence>
<evidence type="ECO:0000256" key="7">
    <source>
        <dbReference type="ARBA" id="ARBA00023136"/>
    </source>
</evidence>
<dbReference type="PANTHER" id="PTHR31503:SF14">
    <property type="entry name" value="VACUOLAR CALCIUM ION TRANSPORTER"/>
    <property type="match status" value="1"/>
</dbReference>
<dbReference type="GO" id="GO:0015369">
    <property type="term" value="F:calcium:proton antiporter activity"/>
    <property type="evidence" value="ECO:0007669"/>
    <property type="project" value="TreeGrafter"/>
</dbReference>
<evidence type="ECO:0000256" key="6">
    <source>
        <dbReference type="ARBA" id="ARBA00023065"/>
    </source>
</evidence>
<dbReference type="InterPro" id="IPR004837">
    <property type="entry name" value="NaCa_Exmemb"/>
</dbReference>
<comment type="similarity">
    <text evidence="2">Belongs to the Ca(2+):cation antiporter (CaCA) (TC 2.A.19) family.</text>
</comment>
<proteinExistence type="inferred from homology"/>
<keyword evidence="6" id="KW-0406">Ion transport</keyword>
<keyword evidence="4 9" id="KW-0812">Transmembrane</keyword>
<evidence type="ECO:0000256" key="4">
    <source>
        <dbReference type="ARBA" id="ARBA00022692"/>
    </source>
</evidence>
<comment type="subcellular location">
    <subcellularLocation>
        <location evidence="1">Endomembrane system</location>
        <topology evidence="1">Multi-pass membrane protein</topology>
    </subcellularLocation>
</comment>
<keyword evidence="7 9" id="KW-0472">Membrane</keyword>
<evidence type="ECO:0000256" key="3">
    <source>
        <dbReference type="ARBA" id="ARBA00022448"/>
    </source>
</evidence>
<dbReference type="OrthoDB" id="1699231at2759"/>
<accession>A0A319DDB7</accession>
<dbReference type="FunFam" id="1.20.1420.30:FF:000027">
    <property type="entry name" value="Vacuolar calcium ion transporter"/>
    <property type="match status" value="1"/>
</dbReference>
<feature type="transmembrane region" description="Helical" evidence="9">
    <location>
        <begin position="176"/>
        <end position="198"/>
    </location>
</feature>
<dbReference type="Gene3D" id="1.20.1420.30">
    <property type="entry name" value="NCX, central ion-binding region"/>
    <property type="match status" value="1"/>
</dbReference>
<evidence type="ECO:0000256" key="1">
    <source>
        <dbReference type="ARBA" id="ARBA00004127"/>
    </source>
</evidence>
<dbReference type="VEuPathDB" id="FungiDB:BO71DRAFT_418618"/>
<keyword evidence="3" id="KW-0813">Transport</keyword>
<feature type="transmembrane region" description="Helical" evidence="9">
    <location>
        <begin position="219"/>
        <end position="237"/>
    </location>
</feature>
<dbReference type="GO" id="GO:0006874">
    <property type="term" value="P:intracellular calcium ion homeostasis"/>
    <property type="evidence" value="ECO:0007669"/>
    <property type="project" value="TreeGrafter"/>
</dbReference>